<evidence type="ECO:0000256" key="5">
    <source>
        <dbReference type="ARBA" id="ARBA00022729"/>
    </source>
</evidence>
<keyword evidence="8" id="KW-0675">Receptor</keyword>
<keyword evidence="3 10" id="KW-1134">Transmembrane beta strand</keyword>
<dbReference type="PATRIC" id="fig|1348774.3.peg.917"/>
<evidence type="ECO:0000256" key="7">
    <source>
        <dbReference type="ARBA" id="ARBA00023136"/>
    </source>
</evidence>
<dbReference type="AlphaFoldDB" id="A0A0G3XFH1"/>
<accession>A0A0G3XFH1</accession>
<dbReference type="RefSeq" id="WP_047820081.1">
    <property type="nucleotide sequence ID" value="NZ_CP011770.1"/>
</dbReference>
<keyword evidence="7 10" id="KW-0472">Membrane</keyword>
<dbReference type="OrthoDB" id="9796221at2"/>
<dbReference type="InterPro" id="IPR000531">
    <property type="entry name" value="Beta-barrel_TonB"/>
</dbReference>
<comment type="similarity">
    <text evidence="10">Belongs to the TonB-dependent receptor family.</text>
</comment>
<dbReference type="GO" id="GO:0015344">
    <property type="term" value="F:siderophore uptake transmembrane transporter activity"/>
    <property type="evidence" value="ECO:0007669"/>
    <property type="project" value="TreeGrafter"/>
</dbReference>
<reference evidence="11 12" key="1">
    <citation type="submission" date="2015-06" db="EMBL/GenBank/DDBJ databases">
        <authorList>
            <person name="Zeng Y."/>
            <person name="Huang Y."/>
        </authorList>
    </citation>
    <scope>NUCLEOTIDE SEQUENCE [LARGE SCALE GENOMIC DNA]</scope>
    <source>
        <strain evidence="11 12">PQ-2</strain>
    </source>
</reference>
<keyword evidence="5" id="KW-0732">Signal</keyword>
<dbReference type="GO" id="GO:0009279">
    <property type="term" value="C:cell outer membrane"/>
    <property type="evidence" value="ECO:0007669"/>
    <property type="project" value="UniProtKB-SubCell"/>
</dbReference>
<protein>
    <submittedName>
        <fullName evidence="11">Uncharacterized protein</fullName>
    </submittedName>
</protein>
<evidence type="ECO:0000256" key="10">
    <source>
        <dbReference type="PROSITE-ProRule" id="PRU01360"/>
    </source>
</evidence>
<keyword evidence="6" id="KW-0798">TonB box</keyword>
<evidence type="ECO:0000256" key="9">
    <source>
        <dbReference type="ARBA" id="ARBA00023237"/>
    </source>
</evidence>
<dbReference type="PANTHER" id="PTHR30069:SF29">
    <property type="entry name" value="HEMOGLOBIN AND HEMOGLOBIN-HAPTOGLOBIN-BINDING PROTEIN 1-RELATED"/>
    <property type="match status" value="1"/>
</dbReference>
<dbReference type="Gene3D" id="2.40.170.20">
    <property type="entry name" value="TonB-dependent receptor, beta-barrel domain"/>
    <property type="match status" value="1"/>
</dbReference>
<comment type="subcellular location">
    <subcellularLocation>
        <location evidence="1 10">Cell outer membrane</location>
        <topology evidence="1 10">Multi-pass membrane protein</topology>
    </subcellularLocation>
</comment>
<dbReference type="EMBL" id="CP011770">
    <property type="protein sequence ID" value="AKM09391.1"/>
    <property type="molecule type" value="Genomic_DNA"/>
</dbReference>
<dbReference type="InterPro" id="IPR036942">
    <property type="entry name" value="Beta-barrel_TonB_sf"/>
</dbReference>
<evidence type="ECO:0000256" key="1">
    <source>
        <dbReference type="ARBA" id="ARBA00004571"/>
    </source>
</evidence>
<organism evidence="11 12">
    <name type="scientific">Croceicoccus naphthovorans</name>
    <dbReference type="NCBI Taxonomy" id="1348774"/>
    <lineage>
        <taxon>Bacteria</taxon>
        <taxon>Pseudomonadati</taxon>
        <taxon>Pseudomonadota</taxon>
        <taxon>Alphaproteobacteria</taxon>
        <taxon>Sphingomonadales</taxon>
        <taxon>Erythrobacteraceae</taxon>
        <taxon>Croceicoccus</taxon>
    </lineage>
</organism>
<dbReference type="InterPro" id="IPR039426">
    <property type="entry name" value="TonB-dep_rcpt-like"/>
</dbReference>
<evidence type="ECO:0000256" key="8">
    <source>
        <dbReference type="ARBA" id="ARBA00023170"/>
    </source>
</evidence>
<evidence type="ECO:0000313" key="11">
    <source>
        <dbReference type="EMBL" id="AKM09391.1"/>
    </source>
</evidence>
<dbReference type="PANTHER" id="PTHR30069">
    <property type="entry name" value="TONB-DEPENDENT OUTER MEMBRANE RECEPTOR"/>
    <property type="match status" value="1"/>
</dbReference>
<gene>
    <name evidence="11" type="ORF">AB433_04365</name>
</gene>
<evidence type="ECO:0000256" key="6">
    <source>
        <dbReference type="ARBA" id="ARBA00023077"/>
    </source>
</evidence>
<dbReference type="Proteomes" id="UP000035287">
    <property type="component" value="Chromosome"/>
</dbReference>
<dbReference type="GO" id="GO:0044718">
    <property type="term" value="P:siderophore transmembrane transport"/>
    <property type="evidence" value="ECO:0007669"/>
    <property type="project" value="TreeGrafter"/>
</dbReference>
<dbReference type="Pfam" id="PF00593">
    <property type="entry name" value="TonB_dep_Rec_b-barrel"/>
    <property type="match status" value="1"/>
</dbReference>
<dbReference type="KEGG" id="cna:AB433_04365"/>
<keyword evidence="12" id="KW-1185">Reference proteome</keyword>
<keyword evidence="2 10" id="KW-0813">Transport</keyword>
<keyword evidence="9 10" id="KW-0998">Cell outer membrane</keyword>
<dbReference type="PROSITE" id="PS52016">
    <property type="entry name" value="TONB_DEPENDENT_REC_3"/>
    <property type="match status" value="1"/>
</dbReference>
<evidence type="ECO:0000313" key="12">
    <source>
        <dbReference type="Proteomes" id="UP000035287"/>
    </source>
</evidence>
<evidence type="ECO:0000256" key="3">
    <source>
        <dbReference type="ARBA" id="ARBA00022452"/>
    </source>
</evidence>
<evidence type="ECO:0000256" key="2">
    <source>
        <dbReference type="ARBA" id="ARBA00022448"/>
    </source>
</evidence>
<evidence type="ECO:0000256" key="4">
    <source>
        <dbReference type="ARBA" id="ARBA00022692"/>
    </source>
</evidence>
<name>A0A0G3XFH1_9SPHN</name>
<sequence>MFERFSSRFGPAEPNPGLDPERATSFEIGGSTRLGRTRLFGSVFYSKLDDALVTMRTAQDLNRRENIGSADYYGAELGVDAQFSPTLQAGLNYSYIHRSFDIGSAPLGGFVREFRLTDVPSHKGLSGCPGS</sequence>
<keyword evidence="4 10" id="KW-0812">Transmembrane</keyword>
<dbReference type="SUPFAM" id="SSF56935">
    <property type="entry name" value="Porins"/>
    <property type="match status" value="1"/>
</dbReference>
<proteinExistence type="inferred from homology"/>
<dbReference type="STRING" id="1348774.AB433_04365"/>